<dbReference type="AlphaFoldDB" id="A0A0E3V208"/>
<feature type="active site" description="Proton donor/acceptor" evidence="3">
    <location>
        <position position="144"/>
    </location>
</feature>
<feature type="active site" description="Schiff-base intermediate with substrate" evidence="3">
    <location>
        <position position="174"/>
    </location>
</feature>
<dbReference type="RefSeq" id="WP_046330635.1">
    <property type="nucleotide sequence ID" value="NZ_CP007501.1"/>
</dbReference>
<dbReference type="EMBL" id="CP007501">
    <property type="protein sequence ID" value="AKD25943.1"/>
    <property type="molecule type" value="Genomic_DNA"/>
</dbReference>
<evidence type="ECO:0000256" key="1">
    <source>
        <dbReference type="ARBA" id="ARBA00023239"/>
    </source>
</evidence>
<dbReference type="GO" id="GO:0008840">
    <property type="term" value="F:4-hydroxy-tetrahydrodipicolinate synthase activity"/>
    <property type="evidence" value="ECO:0007669"/>
    <property type="project" value="UniProtKB-EC"/>
</dbReference>
<proteinExistence type="inferred from homology"/>
<dbReference type="STRING" id="1835254.CL55_00016100"/>
<dbReference type="OrthoDB" id="9816489at2"/>
<keyword evidence="6" id="KW-1185">Reference proteome</keyword>
<sequence length="308" mass="33691">MTISLHPSTLPAVLSPVLTPFKADGSPDAQKLLKQCQWLEANGVGQAIFGTNSEANSMSDPQKMNTLIALIEGGLNPAHMMPGTGATSIDATVHMTKHAVQHKCAGVLMLPPFYYKDITDDGLFAYFSEVIQKVGDTGLQIYIYNIPPVTKINLSLSLLERLHKEYPKTVVGMKDSSGDWAYTESVIKLLAPSGFRVYAGSEVFLMRALRAGGVGCISATANVNPRAIAELAAHWRESDADQRQDVLDQVRSVFAHYQMIAGMKTAVAHYSKDAEWLRVRPPLMQLNADQQAKLLSELQKMNFSMPGL</sequence>
<dbReference type="PATRIC" id="fig|576611.7.peg.1635"/>
<organism evidence="5 6">
    <name type="scientific">Polynucleobacter duraquae</name>
    <dbReference type="NCBI Taxonomy" id="1835254"/>
    <lineage>
        <taxon>Bacteria</taxon>
        <taxon>Pseudomonadati</taxon>
        <taxon>Pseudomonadota</taxon>
        <taxon>Betaproteobacteria</taxon>
        <taxon>Burkholderiales</taxon>
        <taxon>Burkholderiaceae</taxon>
        <taxon>Polynucleobacter</taxon>
    </lineage>
</organism>
<evidence type="ECO:0000313" key="6">
    <source>
        <dbReference type="Proteomes" id="UP000061135"/>
    </source>
</evidence>
<dbReference type="Gene3D" id="3.20.20.70">
    <property type="entry name" value="Aldolase class I"/>
    <property type="match status" value="1"/>
</dbReference>
<name>A0A0E3V208_9BURK</name>
<dbReference type="HOGENOM" id="CLU_049343_5_1_4"/>
<dbReference type="KEGG" id="pdq:CL55_00016100"/>
<reference evidence="5 6" key="1">
    <citation type="submission" date="2014-03" db="EMBL/GenBank/DDBJ databases">
        <title>Genome of Polynucleobacter strain MWH-MoK4.</title>
        <authorList>
            <person name="Hahn M.W."/>
        </authorList>
    </citation>
    <scope>NUCLEOTIDE SEQUENCE [LARGE SCALE GENOMIC DNA]</scope>
    <source>
        <strain evidence="5 6">MWH-MoK4</strain>
    </source>
</reference>
<dbReference type="Pfam" id="PF00701">
    <property type="entry name" value="DHDPS"/>
    <property type="match status" value="1"/>
</dbReference>
<dbReference type="SUPFAM" id="SSF51569">
    <property type="entry name" value="Aldolase"/>
    <property type="match status" value="1"/>
</dbReference>
<dbReference type="PANTHER" id="PTHR12128:SF67">
    <property type="entry name" value="BLR3884 PROTEIN"/>
    <property type="match status" value="1"/>
</dbReference>
<dbReference type="CDD" id="cd00408">
    <property type="entry name" value="DHDPS-like"/>
    <property type="match status" value="1"/>
</dbReference>
<dbReference type="InterPro" id="IPR013785">
    <property type="entry name" value="Aldolase_TIM"/>
</dbReference>
<dbReference type="EC" id="4.3.3.7" evidence="5"/>
<keyword evidence="1 2" id="KW-0456">Lyase</keyword>
<protein>
    <submittedName>
        <fullName evidence="5">Dihydrodipicolinate synthase/N-acetylneuraminate lyase</fullName>
        <ecNumber evidence="5">4.3.3.7</ecNumber>
    </submittedName>
</protein>
<evidence type="ECO:0000256" key="4">
    <source>
        <dbReference type="PIRSR" id="PIRSR001365-2"/>
    </source>
</evidence>
<comment type="similarity">
    <text evidence="2">Belongs to the DapA family.</text>
</comment>
<dbReference type="Proteomes" id="UP000061135">
    <property type="component" value="Chromosome"/>
</dbReference>
<evidence type="ECO:0000256" key="2">
    <source>
        <dbReference type="PIRNR" id="PIRNR001365"/>
    </source>
</evidence>
<gene>
    <name evidence="5" type="ORF">CL55_00016100</name>
</gene>
<accession>A0A0E3V208</accession>
<evidence type="ECO:0000256" key="3">
    <source>
        <dbReference type="PIRSR" id="PIRSR001365-1"/>
    </source>
</evidence>
<dbReference type="PANTHER" id="PTHR12128">
    <property type="entry name" value="DIHYDRODIPICOLINATE SYNTHASE"/>
    <property type="match status" value="1"/>
</dbReference>
<feature type="binding site" evidence="4">
    <location>
        <position position="217"/>
    </location>
    <ligand>
        <name>pyruvate</name>
        <dbReference type="ChEBI" id="CHEBI:15361"/>
    </ligand>
</feature>
<dbReference type="SMART" id="SM01130">
    <property type="entry name" value="DHDPS"/>
    <property type="match status" value="1"/>
</dbReference>
<dbReference type="PIRSF" id="PIRSF001365">
    <property type="entry name" value="DHDPS"/>
    <property type="match status" value="1"/>
</dbReference>
<dbReference type="InterPro" id="IPR002220">
    <property type="entry name" value="DapA-like"/>
</dbReference>
<evidence type="ECO:0000313" key="5">
    <source>
        <dbReference type="EMBL" id="AKD25943.1"/>
    </source>
</evidence>